<dbReference type="Proteomes" id="UP000178912">
    <property type="component" value="Unassembled WGS sequence"/>
</dbReference>
<protein>
    <submittedName>
        <fullName evidence="2">Uncharacterized protein</fullName>
    </submittedName>
</protein>
<name>A0A1E1LGP8_9HELO</name>
<reference evidence="3" key="1">
    <citation type="submission" date="2016-03" db="EMBL/GenBank/DDBJ databases">
        <authorList>
            <person name="Guldener U."/>
        </authorList>
    </citation>
    <scope>NUCLEOTIDE SEQUENCE [LARGE SCALE GENOMIC DNA]</scope>
    <source>
        <strain evidence="3">04CH-RAC-A.6.1</strain>
    </source>
</reference>
<dbReference type="EMBL" id="FJUX01000118">
    <property type="protein sequence ID" value="CZT09708.1"/>
    <property type="molecule type" value="Genomic_DNA"/>
</dbReference>
<feature type="region of interest" description="Disordered" evidence="1">
    <location>
        <begin position="96"/>
        <end position="122"/>
    </location>
</feature>
<evidence type="ECO:0000256" key="1">
    <source>
        <dbReference type="SAM" id="MobiDB-lite"/>
    </source>
</evidence>
<dbReference type="AlphaFoldDB" id="A0A1E1LGP8"/>
<accession>A0A1E1LGP8</accession>
<gene>
    <name evidence="2" type="ORF">RAG0_14372</name>
</gene>
<feature type="compositionally biased region" description="Polar residues" evidence="1">
    <location>
        <begin position="107"/>
        <end position="117"/>
    </location>
</feature>
<evidence type="ECO:0000313" key="2">
    <source>
        <dbReference type="EMBL" id="CZT09708.1"/>
    </source>
</evidence>
<organism evidence="2 3">
    <name type="scientific">Rhynchosporium agropyri</name>
    <dbReference type="NCBI Taxonomy" id="914238"/>
    <lineage>
        <taxon>Eukaryota</taxon>
        <taxon>Fungi</taxon>
        <taxon>Dikarya</taxon>
        <taxon>Ascomycota</taxon>
        <taxon>Pezizomycotina</taxon>
        <taxon>Leotiomycetes</taxon>
        <taxon>Helotiales</taxon>
        <taxon>Ploettnerulaceae</taxon>
        <taxon>Rhynchosporium</taxon>
    </lineage>
</organism>
<evidence type="ECO:0000313" key="3">
    <source>
        <dbReference type="Proteomes" id="UP000178912"/>
    </source>
</evidence>
<proteinExistence type="predicted"/>
<keyword evidence="3" id="KW-1185">Reference proteome</keyword>
<sequence length="189" mass="20735">MFQAMYALLVCPPDGRLTALFQGVLCRSGSRIRASAGHGTAPVEHAEGRRELFSWASQSHLRCDASEMHSCVSQGTIQANKRNRIEGLIISHPRRRSIRPNAGLPPRSTSRDAASSNHGKRVIKNSAKSDCDNAYNDIDNLDGGLSLRFEEGEEGRFRSAPLTDCAVAEGLLWKWAFSTTQEGIKLRGI</sequence>